<accession>A0ACC2WT42</accession>
<reference evidence="1" key="1">
    <citation type="submission" date="2023-04" db="EMBL/GenBank/DDBJ databases">
        <title>Draft Genome sequencing of Naganishia species isolated from polar environments using Oxford Nanopore Technology.</title>
        <authorList>
            <person name="Leo P."/>
            <person name="Venkateswaran K."/>
        </authorList>
    </citation>
    <scope>NUCLEOTIDE SEQUENCE</scope>
    <source>
        <strain evidence="1">DBVPG 5303</strain>
    </source>
</reference>
<sequence>MPDNAEVVLHTCFTSPLPMLPIGYQFDPVYPMQIVPFVHFSKVLDPISICKECYNHAITRWDILELNQASAERTAKSPIAGAISGFSKSTASVNSCRHPMFDDLHPPAIREARTVVSVLGHEARAGSATRKPRMTYTVIYSIGNSPRVSPPTRLSEIRLRAYHHALKEINNYWYGAKPHHVNTPFIRSALTRLTPFVNSALWNKLPWDESLALHYLHHKQKLHEWKAGMTYAEYKAREGSA</sequence>
<organism evidence="1 2">
    <name type="scientific">Naganishia onofrii</name>
    <dbReference type="NCBI Taxonomy" id="1851511"/>
    <lineage>
        <taxon>Eukaryota</taxon>
        <taxon>Fungi</taxon>
        <taxon>Dikarya</taxon>
        <taxon>Basidiomycota</taxon>
        <taxon>Agaricomycotina</taxon>
        <taxon>Tremellomycetes</taxon>
        <taxon>Filobasidiales</taxon>
        <taxon>Filobasidiaceae</taxon>
        <taxon>Naganishia</taxon>
    </lineage>
</organism>
<keyword evidence="2" id="KW-1185">Reference proteome</keyword>
<dbReference type="Proteomes" id="UP001234202">
    <property type="component" value="Unassembled WGS sequence"/>
</dbReference>
<name>A0ACC2WT42_9TREE</name>
<evidence type="ECO:0000313" key="1">
    <source>
        <dbReference type="EMBL" id="KAJ9114802.1"/>
    </source>
</evidence>
<dbReference type="EMBL" id="JASBWV010000051">
    <property type="protein sequence ID" value="KAJ9114802.1"/>
    <property type="molecule type" value="Genomic_DNA"/>
</dbReference>
<protein>
    <submittedName>
        <fullName evidence="1">Uncharacterized protein</fullName>
    </submittedName>
</protein>
<evidence type="ECO:0000313" key="2">
    <source>
        <dbReference type="Proteomes" id="UP001234202"/>
    </source>
</evidence>
<gene>
    <name evidence="1" type="ORF">QFC24_007096</name>
</gene>
<proteinExistence type="predicted"/>
<comment type="caution">
    <text evidence="1">The sequence shown here is derived from an EMBL/GenBank/DDBJ whole genome shotgun (WGS) entry which is preliminary data.</text>
</comment>